<evidence type="ECO:0000313" key="10">
    <source>
        <dbReference type="Proteomes" id="UP000004349"/>
    </source>
</evidence>
<dbReference type="InterPro" id="IPR050301">
    <property type="entry name" value="NTE"/>
</dbReference>
<keyword evidence="3 6" id="KW-0442">Lipid degradation</keyword>
<evidence type="ECO:0000256" key="1">
    <source>
        <dbReference type="ARBA" id="ARBA00004370"/>
    </source>
</evidence>
<dbReference type="PROSITE" id="PS00018">
    <property type="entry name" value="EF_HAND_1"/>
    <property type="match status" value="1"/>
</dbReference>
<dbReference type="eggNOG" id="COG4775">
    <property type="taxonomic scope" value="Bacteria"/>
</dbReference>
<name>F9RJG9_9VIBR</name>
<dbReference type="Gene3D" id="3.10.20.310">
    <property type="entry name" value="membrane protein fhac"/>
    <property type="match status" value="1"/>
</dbReference>
<dbReference type="GO" id="GO:0016042">
    <property type="term" value="P:lipid catabolic process"/>
    <property type="evidence" value="ECO:0007669"/>
    <property type="project" value="UniProtKB-UniRule"/>
</dbReference>
<dbReference type="GO" id="GO:0016787">
    <property type="term" value="F:hydrolase activity"/>
    <property type="evidence" value="ECO:0007669"/>
    <property type="project" value="UniProtKB-UniRule"/>
</dbReference>
<dbReference type="PROSITE" id="PS51635">
    <property type="entry name" value="PNPLA"/>
    <property type="match status" value="1"/>
</dbReference>
<feature type="short sequence motif" description="GXSXG" evidence="6">
    <location>
        <begin position="89"/>
        <end position="93"/>
    </location>
</feature>
<dbReference type="SUPFAM" id="SSF52151">
    <property type="entry name" value="FabD/lysophospholipase-like"/>
    <property type="match status" value="1"/>
</dbReference>
<feature type="short sequence motif" description="DGA/G" evidence="6">
    <location>
        <begin position="237"/>
        <end position="239"/>
    </location>
</feature>
<dbReference type="eggNOG" id="COG1752">
    <property type="taxonomic scope" value="Bacteria"/>
</dbReference>
<evidence type="ECO:0000259" key="8">
    <source>
        <dbReference type="PROSITE" id="PS51635"/>
    </source>
</evidence>
<dbReference type="Proteomes" id="UP000004349">
    <property type="component" value="Unassembled WGS sequence"/>
</dbReference>
<evidence type="ECO:0000256" key="4">
    <source>
        <dbReference type="ARBA" id="ARBA00023098"/>
    </source>
</evidence>
<dbReference type="Gene3D" id="3.40.1090.10">
    <property type="entry name" value="Cytosolic phospholipase A2 catalytic domain"/>
    <property type="match status" value="2"/>
</dbReference>
<dbReference type="InterPro" id="IPR002641">
    <property type="entry name" value="PNPLA_dom"/>
</dbReference>
<dbReference type="GO" id="GO:0019867">
    <property type="term" value="C:outer membrane"/>
    <property type="evidence" value="ECO:0007669"/>
    <property type="project" value="InterPro"/>
</dbReference>
<dbReference type="Pfam" id="PF01734">
    <property type="entry name" value="Patatin"/>
    <property type="match status" value="1"/>
</dbReference>
<feature type="chain" id="PRO_5003386716" description="PNPLA domain-containing protein" evidence="7">
    <location>
        <begin position="45"/>
        <end position="783"/>
    </location>
</feature>
<evidence type="ECO:0000256" key="5">
    <source>
        <dbReference type="ARBA" id="ARBA00023136"/>
    </source>
</evidence>
<dbReference type="PANTHER" id="PTHR14226">
    <property type="entry name" value="NEUROPATHY TARGET ESTERASE/SWISS CHEESE D.MELANOGASTER"/>
    <property type="match status" value="1"/>
</dbReference>
<keyword evidence="2 6" id="KW-0378">Hydrolase</keyword>
<feature type="short sequence motif" description="GXGXXG" evidence="6">
    <location>
        <begin position="62"/>
        <end position="67"/>
    </location>
</feature>
<dbReference type="InterPro" id="IPR016035">
    <property type="entry name" value="Acyl_Trfase/lysoPLipase"/>
</dbReference>
<proteinExistence type="predicted"/>
<reference evidence="9 10" key="1">
    <citation type="journal article" date="2012" name="Int. J. Syst. Evol. Microbiol.">
        <title>Vibrio caribbeanicus sp. nov., isolated from the marine sponge Scleritoderma cyanea.</title>
        <authorList>
            <person name="Hoffmann M."/>
            <person name="Monday S.R."/>
            <person name="Allard M.W."/>
            <person name="Strain E.A."/>
            <person name="Whittaker P."/>
            <person name="Naum M."/>
            <person name="McCarthy P.J."/>
            <person name="Lopez J.V."/>
            <person name="Fischer M."/>
            <person name="Brown E.W."/>
        </authorList>
    </citation>
    <scope>NUCLEOTIDE SEQUENCE [LARGE SCALE GENOMIC DNA]</scope>
    <source>
        <strain evidence="9 10">LMG 19158</strain>
    </source>
</reference>
<dbReference type="EMBL" id="AFWE01000040">
    <property type="protein sequence ID" value="EGU41097.1"/>
    <property type="molecule type" value="Genomic_DNA"/>
</dbReference>
<keyword evidence="4 6" id="KW-0443">Lipid metabolism</keyword>
<sequence>MFSEPSLSGKLNDQPFDEKGTSFVKTFRLLLVMLPWMIASSAIAAEQEESTPRTKVAVVLAGGGAKGAAHIGVLKALEEMRVPVDMVTGTSMGAFVGGLYATGMSADEIESFLTTIDWNNGYRDRVDRSQRRVRDKEYEDRYQLTTDIGFGWGELKGTRGVVQGQGMLRILRETTGNLPKFKSFNELAIPYRSVATDIIELEPVVIDQGYLVDAMMASMSVPGALPPYRLDDHLLVDGGVTNNMPVDVARDLGADVVIAVDISTDYKQEEDFTDLFTVADQLSNYLVRSSTSRQAATLHDSDLLLQPNVGDMETTEFERMPEAYQEGYQITMAQRDKLSALALTAAEYQAYIDHKQAVRKQLRYGDEIEISDVVINNHTHYSDELLENRLDIDSGRQVTTHELEQSVQDLYALDRFELISYRYDQIDQQDVLVVDVNEKSWGPNYMNFRFFLEDDFSTDSQYSIGISTNFTDINQNGAELRTNLEMGTDKTIEAELYSPFFSQQKVFTTLGLRYNKQKRNAPLSGFDDTSLESTQDFLPVTYTEWVGELALGYQETLWREFKIGLRYTDGDGAFASLPSIGDVQFQRTGVFANYRIDTLDNFSLPTRGVYFDINYLISHDEGQGNVSFAAEEKDTSYEFGAQLIAATSFSRHTLVANLDTGFVESKNSAVPVDPKEIGGFLNLSGIPRNSLIGQNKVFSSLVYRYRWFDNDFGLFTAPFYLGASVEYGGVWSDPDIGIEDAPLYKAGSIFAGIDSPIGPIMLAYGRTEHNFDSVYLIIGTSFK</sequence>
<dbReference type="InterPro" id="IPR010827">
    <property type="entry name" value="BamA/TamA_POTRA"/>
</dbReference>
<gene>
    <name evidence="9" type="ORF">VIS19158_04611</name>
</gene>
<dbReference type="Gene3D" id="2.40.160.50">
    <property type="entry name" value="membrane protein fhac: a member of the omp85/tpsb transporter family"/>
    <property type="match status" value="1"/>
</dbReference>
<dbReference type="PANTHER" id="PTHR14226:SF29">
    <property type="entry name" value="NEUROPATHY TARGET ESTERASE SWS"/>
    <property type="match status" value="1"/>
</dbReference>
<dbReference type="Pfam" id="PF07244">
    <property type="entry name" value="POTRA"/>
    <property type="match status" value="1"/>
</dbReference>
<dbReference type="AlphaFoldDB" id="F9RJG9"/>
<comment type="subcellular location">
    <subcellularLocation>
        <location evidence="1">Membrane</location>
    </subcellularLocation>
</comment>
<feature type="domain" description="PNPLA" evidence="8">
    <location>
        <begin position="58"/>
        <end position="250"/>
    </location>
</feature>
<comment type="caution">
    <text evidence="9">The sequence shown here is derived from an EMBL/GenBank/DDBJ whole genome shotgun (WGS) entry which is preliminary data.</text>
</comment>
<evidence type="ECO:0000256" key="3">
    <source>
        <dbReference type="ARBA" id="ARBA00022963"/>
    </source>
</evidence>
<evidence type="ECO:0000313" key="9">
    <source>
        <dbReference type="EMBL" id="EGU41097.1"/>
    </source>
</evidence>
<dbReference type="InterPro" id="IPR018247">
    <property type="entry name" value="EF_Hand_1_Ca_BS"/>
</dbReference>
<keyword evidence="5" id="KW-0472">Membrane</keyword>
<accession>F9RJG9</accession>
<dbReference type="Pfam" id="PF01103">
    <property type="entry name" value="Omp85"/>
    <property type="match status" value="1"/>
</dbReference>
<evidence type="ECO:0000256" key="7">
    <source>
        <dbReference type="SAM" id="SignalP"/>
    </source>
</evidence>
<feature type="signal peptide" evidence="7">
    <location>
        <begin position="1"/>
        <end position="44"/>
    </location>
</feature>
<keyword evidence="7" id="KW-0732">Signal</keyword>
<protein>
    <recommendedName>
        <fullName evidence="8">PNPLA domain-containing protein</fullName>
    </recommendedName>
</protein>
<organism evidence="9 10">
    <name type="scientific">Vibrio scophthalmi LMG 19158</name>
    <dbReference type="NCBI Taxonomy" id="870967"/>
    <lineage>
        <taxon>Bacteria</taxon>
        <taxon>Pseudomonadati</taxon>
        <taxon>Pseudomonadota</taxon>
        <taxon>Gammaproteobacteria</taxon>
        <taxon>Vibrionales</taxon>
        <taxon>Vibrionaceae</taxon>
        <taxon>Vibrio</taxon>
    </lineage>
</organism>
<dbReference type="InterPro" id="IPR000184">
    <property type="entry name" value="Bac_surfAg_D15"/>
</dbReference>
<evidence type="ECO:0000256" key="6">
    <source>
        <dbReference type="PROSITE-ProRule" id="PRU01161"/>
    </source>
</evidence>
<feature type="active site" description="Proton acceptor" evidence="6">
    <location>
        <position position="237"/>
    </location>
</feature>
<feature type="active site" description="Nucleophile" evidence="6">
    <location>
        <position position="91"/>
    </location>
</feature>
<evidence type="ECO:0000256" key="2">
    <source>
        <dbReference type="ARBA" id="ARBA00022801"/>
    </source>
</evidence>
<dbReference type="CDD" id="cd07205">
    <property type="entry name" value="Pat_PNPLA6_PNPLA7_NTE1_like"/>
    <property type="match status" value="1"/>
</dbReference>